<dbReference type="OrthoDB" id="9797252at2"/>
<feature type="domain" description="Methyltransferase type 11" evidence="4">
    <location>
        <begin position="42"/>
        <end position="138"/>
    </location>
</feature>
<proteinExistence type="inferred from homology"/>
<keyword evidence="6" id="KW-1185">Reference proteome</keyword>
<dbReference type="Proteomes" id="UP000076128">
    <property type="component" value="Chromosome"/>
</dbReference>
<gene>
    <name evidence="5" type="ORF">AKL17_3359</name>
</gene>
<reference evidence="5 6" key="1">
    <citation type="submission" date="2015-09" db="EMBL/GenBank/DDBJ databases">
        <title>Complete genome sequence of Defluviimonas alba cai42t isolated from an oilfield in Xinjiang.</title>
        <authorList>
            <person name="Geng S."/>
            <person name="Pan X."/>
            <person name="Wu X."/>
        </authorList>
    </citation>
    <scope>NUCLEOTIDE SEQUENCE [LARGE SCALE GENOMIC DNA]</scope>
    <source>
        <strain evidence="6">cai42</strain>
    </source>
</reference>
<dbReference type="KEGG" id="daa:AKL17_3359"/>
<dbReference type="Pfam" id="PF08241">
    <property type="entry name" value="Methyltransf_11"/>
    <property type="match status" value="1"/>
</dbReference>
<dbReference type="InterPro" id="IPR051052">
    <property type="entry name" value="Diverse_substrate_MTase"/>
</dbReference>
<evidence type="ECO:0000256" key="1">
    <source>
        <dbReference type="ARBA" id="ARBA00008361"/>
    </source>
</evidence>
<evidence type="ECO:0000256" key="3">
    <source>
        <dbReference type="ARBA" id="ARBA00022679"/>
    </source>
</evidence>
<protein>
    <submittedName>
        <fullName evidence="5">Methyltransferase type 11</fullName>
    </submittedName>
</protein>
<dbReference type="SUPFAM" id="SSF53335">
    <property type="entry name" value="S-adenosyl-L-methionine-dependent methyltransferases"/>
    <property type="match status" value="1"/>
</dbReference>
<evidence type="ECO:0000259" key="4">
    <source>
        <dbReference type="Pfam" id="PF08241"/>
    </source>
</evidence>
<evidence type="ECO:0000256" key="2">
    <source>
        <dbReference type="ARBA" id="ARBA00022603"/>
    </source>
</evidence>
<dbReference type="Gene3D" id="3.40.50.150">
    <property type="entry name" value="Vaccinia Virus protein VP39"/>
    <property type="match status" value="1"/>
</dbReference>
<dbReference type="GO" id="GO:0008757">
    <property type="term" value="F:S-adenosylmethionine-dependent methyltransferase activity"/>
    <property type="evidence" value="ECO:0007669"/>
    <property type="project" value="InterPro"/>
</dbReference>
<dbReference type="PANTHER" id="PTHR44942">
    <property type="entry name" value="METHYLTRANSF_11 DOMAIN-CONTAINING PROTEIN"/>
    <property type="match status" value="1"/>
</dbReference>
<evidence type="ECO:0000313" key="6">
    <source>
        <dbReference type="Proteomes" id="UP000076128"/>
    </source>
</evidence>
<sequence>MREEADRFDGLAESYEMHRPGYPAAAFQALAADLRCATRVAVDVGAGPGNSTASLRAALGPDWRFIAVEPGRDMRRVLSRRFSAAPEVQVVDATAEDMHLPKGVAGLVVACTAFHWFDAPRFYAEAARVLAPGGVLAIIRNRRKPLPVLQAFDRYIEEHSAETKDLARREARKEPVLRDLAKVPGFMAARSCTYTWSSQVTARGLIDLYLTRSTLWGVVRRVGLSRVMTDLTAICADLGLQDSPVGIDWETTAKWARKHTEGGI</sequence>
<dbReference type="STRING" id="1335048.AKL17_3359"/>
<keyword evidence="3 5" id="KW-0808">Transferase</keyword>
<evidence type="ECO:0000313" key="5">
    <source>
        <dbReference type="EMBL" id="AMY70591.1"/>
    </source>
</evidence>
<dbReference type="PANTHER" id="PTHR44942:SF4">
    <property type="entry name" value="METHYLTRANSFERASE TYPE 11 DOMAIN-CONTAINING PROTEIN"/>
    <property type="match status" value="1"/>
</dbReference>
<dbReference type="EMBL" id="CP012661">
    <property type="protein sequence ID" value="AMY70591.1"/>
    <property type="molecule type" value="Genomic_DNA"/>
</dbReference>
<name>A0A159Z5P2_9RHOB</name>
<dbReference type="InterPro" id="IPR029063">
    <property type="entry name" value="SAM-dependent_MTases_sf"/>
</dbReference>
<dbReference type="CDD" id="cd02440">
    <property type="entry name" value="AdoMet_MTases"/>
    <property type="match status" value="1"/>
</dbReference>
<accession>A0A159Z5P2</accession>
<dbReference type="InterPro" id="IPR013216">
    <property type="entry name" value="Methyltransf_11"/>
</dbReference>
<comment type="similarity">
    <text evidence="1">Belongs to the methyltransferase superfamily.</text>
</comment>
<organism evidence="5 6">
    <name type="scientific">Frigidibacter mobilis</name>
    <dbReference type="NCBI Taxonomy" id="1335048"/>
    <lineage>
        <taxon>Bacteria</taxon>
        <taxon>Pseudomonadati</taxon>
        <taxon>Pseudomonadota</taxon>
        <taxon>Alphaproteobacteria</taxon>
        <taxon>Rhodobacterales</taxon>
        <taxon>Paracoccaceae</taxon>
        <taxon>Frigidibacter</taxon>
    </lineage>
</organism>
<dbReference type="GO" id="GO:0032259">
    <property type="term" value="P:methylation"/>
    <property type="evidence" value="ECO:0007669"/>
    <property type="project" value="UniProtKB-KW"/>
</dbReference>
<dbReference type="AlphaFoldDB" id="A0A159Z5P2"/>
<keyword evidence="2 5" id="KW-0489">Methyltransferase</keyword>
<dbReference type="RefSeq" id="WP_066815226.1">
    <property type="nucleotide sequence ID" value="NZ_CP012661.1"/>
</dbReference>